<sequence>MDTISKTTRVCIQDSLIKNSILLDEPRPTGLYRRGYQLYLEGKYEEAEPFLAVDATHNHEPSQRALGLMYMEGLGVTIDYSKAVVWFIKSAYLNNPTSDTTVAGIYHYGGPKLQPDYEKAVFWYKNCIVKEYTKSIRAIAALYTSGGYGLEKDYREAIYWYTKVALSKNDDDAMYRIGNLYLEGGFGIIRDFDDAVFWLSMATEYANTDAKYQMAKFYQAGNIVDRDYQRSLEYFEEVDAEEEEEGGGNAKASFELGCIYEYGYGVEVDFVKSLGYYRKAASLASGDAQVKMGKIYLEGWTDIIPMDEKESMFWLQRAILNGNEEAQLIVHGLETPVGSAVPMVQSTTTTTAPLPSQAALQESAEIIAKLKKELELQRSKYNALKESMAGNAINPQGVKAPVTLQTKSEPKKFFHVQDSRQEQKPIKFFHVEKSNQSRTDNEKPKFFKVEGNNTAASNEQEDPKKKKHKMKFFKL</sequence>
<evidence type="ECO:0000313" key="4">
    <source>
        <dbReference type="EMBL" id="GAA5802622.1"/>
    </source>
</evidence>
<feature type="coiled-coil region" evidence="2">
    <location>
        <begin position="360"/>
        <end position="387"/>
    </location>
</feature>
<proteinExistence type="inferred from homology"/>
<comment type="similarity">
    <text evidence="1">Belongs to the sel-1 family.</text>
</comment>
<comment type="caution">
    <text evidence="4">The sequence shown here is derived from an EMBL/GenBank/DDBJ whole genome shotgun (WGS) entry which is preliminary data.</text>
</comment>
<dbReference type="PANTHER" id="PTHR11102:SF160">
    <property type="entry name" value="ERAD-ASSOCIATED E3 UBIQUITIN-PROTEIN LIGASE COMPONENT HRD3"/>
    <property type="match status" value="1"/>
</dbReference>
<dbReference type="InterPro" id="IPR011990">
    <property type="entry name" value="TPR-like_helical_dom_sf"/>
</dbReference>
<feature type="compositionally biased region" description="Basic residues" evidence="3">
    <location>
        <begin position="465"/>
        <end position="475"/>
    </location>
</feature>
<dbReference type="Gene3D" id="1.25.40.10">
    <property type="entry name" value="Tetratricopeptide repeat domain"/>
    <property type="match status" value="2"/>
</dbReference>
<evidence type="ECO:0000313" key="5">
    <source>
        <dbReference type="Proteomes" id="UP001476247"/>
    </source>
</evidence>
<accession>A0ABP9Y6M2</accession>
<keyword evidence="5" id="KW-1185">Reference proteome</keyword>
<dbReference type="InterPro" id="IPR050767">
    <property type="entry name" value="Sel1_AlgK"/>
</dbReference>
<dbReference type="EMBL" id="BAABUJ010000024">
    <property type="protein sequence ID" value="GAA5802622.1"/>
    <property type="molecule type" value="Genomic_DNA"/>
</dbReference>
<feature type="compositionally biased region" description="Basic and acidic residues" evidence="3">
    <location>
        <begin position="432"/>
        <end position="448"/>
    </location>
</feature>
<organism evidence="4 5">
    <name type="scientific">Helicostylum pulchrum</name>
    <dbReference type="NCBI Taxonomy" id="562976"/>
    <lineage>
        <taxon>Eukaryota</taxon>
        <taxon>Fungi</taxon>
        <taxon>Fungi incertae sedis</taxon>
        <taxon>Mucoromycota</taxon>
        <taxon>Mucoromycotina</taxon>
        <taxon>Mucoromycetes</taxon>
        <taxon>Mucorales</taxon>
        <taxon>Mucorineae</taxon>
        <taxon>Mucoraceae</taxon>
        <taxon>Helicostylum</taxon>
    </lineage>
</organism>
<evidence type="ECO:0000256" key="2">
    <source>
        <dbReference type="SAM" id="Coils"/>
    </source>
</evidence>
<dbReference type="SUPFAM" id="SSF81901">
    <property type="entry name" value="HCP-like"/>
    <property type="match status" value="2"/>
</dbReference>
<evidence type="ECO:0000256" key="1">
    <source>
        <dbReference type="ARBA" id="ARBA00038101"/>
    </source>
</evidence>
<dbReference type="Proteomes" id="UP001476247">
    <property type="component" value="Unassembled WGS sequence"/>
</dbReference>
<evidence type="ECO:0008006" key="6">
    <source>
        <dbReference type="Google" id="ProtNLM"/>
    </source>
</evidence>
<reference evidence="4 5" key="1">
    <citation type="submission" date="2024-04" db="EMBL/GenBank/DDBJ databases">
        <title>genome sequences of Mucor flavus KT1a and Helicostylum pulchrum KT1b strains isolation_sourced from the surface of a dry-aged beef.</title>
        <authorList>
            <person name="Toyotome T."/>
            <person name="Hosono M."/>
            <person name="Torimaru M."/>
            <person name="Fukuda K."/>
            <person name="Mikami N."/>
        </authorList>
    </citation>
    <scope>NUCLEOTIDE SEQUENCE [LARGE SCALE GENOMIC DNA]</scope>
    <source>
        <strain evidence="4 5">KT1b</strain>
    </source>
</reference>
<keyword evidence="2" id="KW-0175">Coiled coil</keyword>
<dbReference type="SMART" id="SM00671">
    <property type="entry name" value="SEL1"/>
    <property type="match status" value="7"/>
</dbReference>
<name>A0ABP9Y6M2_9FUNG</name>
<dbReference type="PANTHER" id="PTHR11102">
    <property type="entry name" value="SEL-1-LIKE PROTEIN"/>
    <property type="match status" value="1"/>
</dbReference>
<feature type="region of interest" description="Disordered" evidence="3">
    <location>
        <begin position="432"/>
        <end position="475"/>
    </location>
</feature>
<dbReference type="Pfam" id="PF08238">
    <property type="entry name" value="Sel1"/>
    <property type="match status" value="7"/>
</dbReference>
<gene>
    <name evidence="4" type="ORF">HPULCUR_008094</name>
</gene>
<dbReference type="InterPro" id="IPR006597">
    <property type="entry name" value="Sel1-like"/>
</dbReference>
<protein>
    <recommendedName>
        <fullName evidence="6">Beta-lactamase</fullName>
    </recommendedName>
</protein>
<evidence type="ECO:0000256" key="3">
    <source>
        <dbReference type="SAM" id="MobiDB-lite"/>
    </source>
</evidence>